<comment type="caution">
    <text evidence="2">The sequence shown here is derived from an EMBL/GenBank/DDBJ whole genome shotgun (WGS) entry which is preliminary data.</text>
</comment>
<dbReference type="Pfam" id="PF13521">
    <property type="entry name" value="AAA_28"/>
    <property type="match status" value="1"/>
</dbReference>
<dbReference type="AlphaFoldDB" id="A0A0F5IZG9"/>
<gene>
    <name evidence="2" type="ORF">HMPREF1536_04131</name>
</gene>
<proteinExistence type="predicted"/>
<dbReference type="EMBL" id="AQHW01000020">
    <property type="protein sequence ID" value="KKB50595.1"/>
    <property type="molecule type" value="Genomic_DNA"/>
</dbReference>
<reference evidence="2 3" key="1">
    <citation type="submission" date="2013-04" db="EMBL/GenBank/DDBJ databases">
        <title>The Genome Sequence of Parabacteroides gordonii DSM 23371.</title>
        <authorList>
            <consortium name="The Broad Institute Genomics Platform"/>
            <person name="Earl A."/>
            <person name="Ward D."/>
            <person name="Feldgarden M."/>
            <person name="Gevers D."/>
            <person name="Martens E."/>
            <person name="Sakamoto M."/>
            <person name="Benno Y."/>
            <person name="Suzuki N."/>
            <person name="Matsunaga N."/>
            <person name="Koshihara K."/>
            <person name="Seki M."/>
            <person name="Komiya H."/>
            <person name="Walker B."/>
            <person name="Young S."/>
            <person name="Zeng Q."/>
            <person name="Gargeya S."/>
            <person name="Fitzgerald M."/>
            <person name="Haas B."/>
            <person name="Abouelleil A."/>
            <person name="Allen A.W."/>
            <person name="Alvarado L."/>
            <person name="Arachchi H.M."/>
            <person name="Berlin A.M."/>
            <person name="Chapman S.B."/>
            <person name="Gainer-Dewar J."/>
            <person name="Goldberg J."/>
            <person name="Griggs A."/>
            <person name="Gujja S."/>
            <person name="Hansen M."/>
            <person name="Howarth C."/>
            <person name="Imamovic A."/>
            <person name="Ireland A."/>
            <person name="Larimer J."/>
            <person name="McCowan C."/>
            <person name="Murphy C."/>
            <person name="Pearson M."/>
            <person name="Poon T.W."/>
            <person name="Priest M."/>
            <person name="Roberts A."/>
            <person name="Saif S."/>
            <person name="Shea T."/>
            <person name="Sisk P."/>
            <person name="Sykes S."/>
            <person name="Wortman J."/>
            <person name="Nusbaum C."/>
            <person name="Birren B."/>
        </authorList>
    </citation>
    <scope>NUCLEOTIDE SEQUENCE [LARGE SCALE GENOMIC DNA]</scope>
    <source>
        <strain evidence="2 3">MS-1</strain>
    </source>
</reference>
<protein>
    <recommendedName>
        <fullName evidence="1">NadR/Ttd14 AAA domain-containing protein</fullName>
    </recommendedName>
</protein>
<dbReference type="STRING" id="1203610.HMPREF1536_04131"/>
<accession>A0A0F5IZG9</accession>
<dbReference type="InterPro" id="IPR038727">
    <property type="entry name" value="NadR/Ttd14_AAA_dom"/>
</dbReference>
<dbReference type="PATRIC" id="fig|1203610.3.peg.4208"/>
<evidence type="ECO:0000259" key="1">
    <source>
        <dbReference type="Pfam" id="PF13521"/>
    </source>
</evidence>
<organism evidence="2 3">
    <name type="scientific">Parabacteroides gordonii MS-1 = DSM 23371</name>
    <dbReference type="NCBI Taxonomy" id="1203610"/>
    <lineage>
        <taxon>Bacteria</taxon>
        <taxon>Pseudomonadati</taxon>
        <taxon>Bacteroidota</taxon>
        <taxon>Bacteroidia</taxon>
        <taxon>Bacteroidales</taxon>
        <taxon>Tannerellaceae</taxon>
        <taxon>Parabacteroides</taxon>
    </lineage>
</organism>
<sequence>MLKQTGLYVITGGPGTGKTSLIEELERSGFKAVEEVAREIIKEQMQQGGEALPWKDTVLYTELMLERSIDSYLANAGNDGILFFDRGIPDTLAYAALIGLPDKENIEQAVAKYRYSKQVFILPPWEDIYCTDKERKQLFNEAIDTYYVMKEVYEKAGYTLIEIPKIPVTERRDFVIDSIRLF</sequence>
<feature type="domain" description="NadR/Ttd14 AAA" evidence="1">
    <location>
        <begin position="8"/>
        <end position="171"/>
    </location>
</feature>
<dbReference type="Proteomes" id="UP000033035">
    <property type="component" value="Unassembled WGS sequence"/>
</dbReference>
<evidence type="ECO:0000313" key="3">
    <source>
        <dbReference type="Proteomes" id="UP000033035"/>
    </source>
</evidence>
<dbReference type="SUPFAM" id="SSF52540">
    <property type="entry name" value="P-loop containing nucleoside triphosphate hydrolases"/>
    <property type="match status" value="1"/>
</dbReference>
<keyword evidence="3" id="KW-1185">Reference proteome</keyword>
<name>A0A0F5IZG9_9BACT</name>
<evidence type="ECO:0000313" key="2">
    <source>
        <dbReference type="EMBL" id="KKB50595.1"/>
    </source>
</evidence>
<dbReference type="HOGENOM" id="CLU_114480_0_0_10"/>
<dbReference type="RefSeq" id="WP_028729342.1">
    <property type="nucleotide sequence ID" value="NZ_KE386763.1"/>
</dbReference>
<dbReference type="InterPro" id="IPR027417">
    <property type="entry name" value="P-loop_NTPase"/>
</dbReference>
<dbReference type="Gene3D" id="3.40.50.300">
    <property type="entry name" value="P-loop containing nucleotide triphosphate hydrolases"/>
    <property type="match status" value="1"/>
</dbReference>